<dbReference type="SUPFAM" id="SSF50692">
    <property type="entry name" value="ADC-like"/>
    <property type="match status" value="1"/>
</dbReference>
<proteinExistence type="inferred from homology"/>
<dbReference type="SUPFAM" id="SSF54585">
    <property type="entry name" value="Cdc48 domain 2-like"/>
    <property type="match status" value="1"/>
</dbReference>
<dbReference type="GO" id="GO:0046872">
    <property type="term" value="F:metal ion binding"/>
    <property type="evidence" value="ECO:0007669"/>
    <property type="project" value="UniProtKB-UniRule"/>
</dbReference>
<comment type="cofactor">
    <cofactor evidence="13">
        <name>Mg(2+)</name>
        <dbReference type="ChEBI" id="CHEBI:18420"/>
    </cofactor>
    <text evidence="13">Binds 1 Mg(2+) ion per subunit.</text>
</comment>
<comment type="catalytic activity">
    <reaction evidence="11 13">
        <text>ATP + H2O = ADP + phosphate + H(+)</text>
        <dbReference type="Rhea" id="RHEA:13065"/>
        <dbReference type="ChEBI" id="CHEBI:15377"/>
        <dbReference type="ChEBI" id="CHEBI:15378"/>
        <dbReference type="ChEBI" id="CHEBI:30616"/>
        <dbReference type="ChEBI" id="CHEBI:43474"/>
        <dbReference type="ChEBI" id="CHEBI:456216"/>
        <dbReference type="EC" id="3.6.4.6"/>
    </reaction>
</comment>
<dbReference type="GO" id="GO:0006891">
    <property type="term" value="P:intra-Golgi vesicle-mediated transport"/>
    <property type="evidence" value="ECO:0007669"/>
    <property type="project" value="TreeGrafter"/>
</dbReference>
<feature type="region of interest" description="Disordered" evidence="14">
    <location>
        <begin position="1"/>
        <end position="30"/>
    </location>
</feature>
<dbReference type="SMART" id="SM00382">
    <property type="entry name" value="AAA"/>
    <property type="match status" value="2"/>
</dbReference>
<evidence type="ECO:0000256" key="9">
    <source>
        <dbReference type="ARBA" id="ARBA00022840"/>
    </source>
</evidence>
<dbReference type="Pfam" id="PF00004">
    <property type="entry name" value="AAA"/>
    <property type="match status" value="2"/>
</dbReference>
<evidence type="ECO:0000259" key="15">
    <source>
        <dbReference type="SMART" id="SM00382"/>
    </source>
</evidence>
<dbReference type="GO" id="GO:0005795">
    <property type="term" value="C:Golgi stack"/>
    <property type="evidence" value="ECO:0007669"/>
    <property type="project" value="TreeGrafter"/>
</dbReference>
<dbReference type="Gene3D" id="3.10.330.10">
    <property type="match status" value="1"/>
</dbReference>
<dbReference type="CDD" id="cd19504">
    <property type="entry name" value="RecA-like_NSF-SEC18_r1-like"/>
    <property type="match status" value="1"/>
</dbReference>
<dbReference type="InterPro" id="IPR009010">
    <property type="entry name" value="Asp_de-COase-like_dom_sf"/>
</dbReference>
<comment type="similarity">
    <text evidence="2 13">Belongs to the AAA ATPase family.</text>
</comment>
<dbReference type="InterPro" id="IPR029067">
    <property type="entry name" value="CDC48_domain_2-like_sf"/>
</dbReference>
<comment type="function">
    <text evidence="12 13">Required for vesicle-mediated transport. Catalyzes the fusion of transport vesicles within the Golgi cisternae. Is also required for transport from the endoplasmic reticulum to the Golgi stack. Seems to function as a fusion protein required for the delivery of cargo proteins to all compartments of the Golgi stack independent of vesicle origin.</text>
</comment>
<dbReference type="InterPro" id="IPR039812">
    <property type="entry name" value="Vesicle-fus_ATPase"/>
</dbReference>
<dbReference type="EC" id="3.6.4.6" evidence="4 13"/>
<evidence type="ECO:0000256" key="6">
    <source>
        <dbReference type="ARBA" id="ARBA00022490"/>
    </source>
</evidence>
<keyword evidence="5 13" id="KW-0813">Transport</keyword>
<evidence type="ECO:0000256" key="3">
    <source>
        <dbReference type="ARBA" id="ARBA00011643"/>
    </source>
</evidence>
<dbReference type="AlphaFoldDB" id="A0A9P1I645"/>
<evidence type="ECO:0000256" key="2">
    <source>
        <dbReference type="ARBA" id="ARBA00006914"/>
    </source>
</evidence>
<comment type="caution">
    <text evidence="17">The sequence shown here is derived from an EMBL/GenBank/DDBJ whole genome shotgun (WGS) entry which is preliminary data.</text>
</comment>
<comment type="subunit">
    <text evidence="3">Homohexamer.</text>
</comment>
<name>A0A9P1I645_9PELO</name>
<evidence type="ECO:0000256" key="11">
    <source>
        <dbReference type="ARBA" id="ARBA00048883"/>
    </source>
</evidence>
<dbReference type="GO" id="GO:0035494">
    <property type="term" value="P:SNARE complex disassembly"/>
    <property type="evidence" value="ECO:0007669"/>
    <property type="project" value="InterPro"/>
</dbReference>
<dbReference type="InterPro" id="IPR003593">
    <property type="entry name" value="AAA+_ATPase"/>
</dbReference>
<dbReference type="InterPro" id="IPR027417">
    <property type="entry name" value="P-loop_NTPase"/>
</dbReference>
<evidence type="ECO:0000256" key="12">
    <source>
        <dbReference type="ARBA" id="ARBA00056429"/>
    </source>
</evidence>
<keyword evidence="13" id="KW-0931">ER-Golgi transport</keyword>
<keyword evidence="6 13" id="KW-0963">Cytoplasm</keyword>
<dbReference type="EMBL" id="CANHGI010000001">
    <property type="protein sequence ID" value="CAI5439004.1"/>
    <property type="molecule type" value="Genomic_DNA"/>
</dbReference>
<dbReference type="Gene3D" id="1.10.8.60">
    <property type="match status" value="1"/>
</dbReference>
<keyword evidence="7" id="KW-0677">Repeat</keyword>
<evidence type="ECO:0000313" key="18">
    <source>
        <dbReference type="Proteomes" id="UP001152747"/>
    </source>
</evidence>
<keyword evidence="8 13" id="KW-0547">Nucleotide-binding</keyword>
<dbReference type="Pfam" id="PF02359">
    <property type="entry name" value="CDC48_N"/>
    <property type="match status" value="1"/>
</dbReference>
<feature type="domain" description="AAA+ ATPase" evidence="15">
    <location>
        <begin position="577"/>
        <end position="713"/>
    </location>
</feature>
<evidence type="ECO:0000256" key="5">
    <source>
        <dbReference type="ARBA" id="ARBA00022448"/>
    </source>
</evidence>
<dbReference type="InterPro" id="IPR003959">
    <property type="entry name" value="ATPase_AAA_core"/>
</dbReference>
<dbReference type="Pfam" id="PF17862">
    <property type="entry name" value="AAA_lid_3"/>
    <property type="match status" value="1"/>
</dbReference>
<protein>
    <recommendedName>
        <fullName evidence="4 13">Vesicle-fusing ATPase</fullName>
        <ecNumber evidence="4 13">3.6.4.6</ecNumber>
    </recommendedName>
</protein>
<organism evidence="17 18">
    <name type="scientific">Caenorhabditis angaria</name>
    <dbReference type="NCBI Taxonomy" id="860376"/>
    <lineage>
        <taxon>Eukaryota</taxon>
        <taxon>Metazoa</taxon>
        <taxon>Ecdysozoa</taxon>
        <taxon>Nematoda</taxon>
        <taxon>Chromadorea</taxon>
        <taxon>Rhabditida</taxon>
        <taxon>Rhabditina</taxon>
        <taxon>Rhabditomorpha</taxon>
        <taxon>Rhabditoidea</taxon>
        <taxon>Rhabditidae</taxon>
        <taxon>Peloderinae</taxon>
        <taxon>Caenorhabditis</taxon>
    </lineage>
</organism>
<keyword evidence="10 13" id="KW-0653">Protein transport</keyword>
<dbReference type="PROSITE" id="PS00674">
    <property type="entry name" value="AAA"/>
    <property type="match status" value="1"/>
</dbReference>
<evidence type="ECO:0000256" key="8">
    <source>
        <dbReference type="ARBA" id="ARBA00022741"/>
    </source>
</evidence>
<keyword evidence="13" id="KW-0479">Metal-binding</keyword>
<keyword evidence="13" id="KW-0460">Magnesium</keyword>
<dbReference type="FunFam" id="3.40.50.300:FF:002373">
    <property type="entry name" value="Vesicle-fusing ATPase, putative"/>
    <property type="match status" value="1"/>
</dbReference>
<dbReference type="Proteomes" id="UP001152747">
    <property type="component" value="Unassembled WGS sequence"/>
</dbReference>
<feature type="domain" description="CDC48 N-terminal subdomain" evidence="16">
    <location>
        <begin position="35"/>
        <end position="118"/>
    </location>
</feature>
<dbReference type="FunFam" id="1.10.8.60:FF:000026">
    <property type="entry name" value="vesicle-fusing ATPase isoform X1"/>
    <property type="match status" value="1"/>
</dbReference>
<dbReference type="InterPro" id="IPR003338">
    <property type="entry name" value="CDC4_N-term_subdom"/>
</dbReference>
<evidence type="ECO:0000256" key="4">
    <source>
        <dbReference type="ARBA" id="ARBA00012674"/>
    </source>
</evidence>
<dbReference type="GO" id="GO:0016887">
    <property type="term" value="F:ATP hydrolysis activity"/>
    <property type="evidence" value="ECO:0007669"/>
    <property type="project" value="InterPro"/>
</dbReference>
<dbReference type="FunFam" id="2.40.40.20:FF:000012">
    <property type="entry name" value="Vesicle-fusing ATPase protein"/>
    <property type="match status" value="1"/>
</dbReference>
<dbReference type="PANTHER" id="PTHR23078">
    <property type="entry name" value="VESICULAR-FUSION PROTEIN NSF"/>
    <property type="match status" value="1"/>
</dbReference>
<dbReference type="GO" id="GO:0005524">
    <property type="term" value="F:ATP binding"/>
    <property type="evidence" value="ECO:0007669"/>
    <property type="project" value="UniProtKB-UniRule"/>
</dbReference>
<keyword evidence="13" id="KW-0378">Hydrolase</keyword>
<dbReference type="InterPro" id="IPR003960">
    <property type="entry name" value="ATPase_AAA_CS"/>
</dbReference>
<dbReference type="InterPro" id="IPR041569">
    <property type="entry name" value="AAA_lid_3"/>
</dbReference>
<evidence type="ECO:0000256" key="13">
    <source>
        <dbReference type="RuleBase" id="RU367045"/>
    </source>
</evidence>
<dbReference type="SMART" id="SM01073">
    <property type="entry name" value="CDC48_N"/>
    <property type="match status" value="1"/>
</dbReference>
<evidence type="ECO:0000259" key="16">
    <source>
        <dbReference type="SMART" id="SM01073"/>
    </source>
</evidence>
<feature type="compositionally biased region" description="Polar residues" evidence="14">
    <location>
        <begin position="1"/>
        <end position="13"/>
    </location>
</feature>
<sequence length="748" mass="82415">MFWNRSNNQPTSGGASGDLGPPLTTRNINSPQTNMFRVRKAPTDALALTNCAVVNREDFDCNHIKHVTVKTGPAHHFIFSLKNDSSLRRGEIAFAVPQRKWAALSLDQEVRVEAHRFQHSEYIASIVVSADFNNKKAVTSEPLNADLMAREFSMQFVGQSFAKGELLVFRFEEKDKNRAHTLSLVVKSIEGIDITKAAIAAGGEGGEAPKPQPIDAGELMANSVIVFDKEEGSMLNLIGKSKGKSAYRSIINPDWDFQKMGIGGLDKEFSGIFRRAFASRVFPPEFIEQLAMKHVRGILLFGPPGTGKTLMARQIGKMLNAREPKIVNGPQILDKYVGESESNVRKLFADAEEEWRRCGANSGLHIIIFDEIDAICKQRGSMAGSSSVHDTVVNQLLSKMDGVEQLNNILVIGMTNRKDMIDEALLRPGRLEVQMEVSLADEAGRLQILKIHTARMREYNKLDPNVDLGDLAKRTKNFSGAEIEGLVRAAQSSAMNRLVKAGGKVQLDPDAIEKLMINSGDFDYALENDIKPAFGRSDESLNKFLDRGMIVWGPEVTKILEEGDLLVASAKNPENSGFVTAVLAGAPRSGKTCLAAQIAKNSEFPFVKVVSPGDMVGFSESAKCQALRKAFDDAKRSKMSVLLIDNMERLLDYSPVGPRYSNLVLQALLVLLNEPPLPDHRLLVLATSSNRSFLRELDLMDAFGHSIDVPLLSTPQQMLNVISDSNVFTSAQLQEIQARLTQLTETHR</sequence>
<keyword evidence="9 13" id="KW-0067">ATP-binding</keyword>
<evidence type="ECO:0000256" key="7">
    <source>
        <dbReference type="ARBA" id="ARBA00022737"/>
    </source>
</evidence>
<keyword evidence="18" id="KW-1185">Reference proteome</keyword>
<feature type="domain" description="AAA+ ATPase" evidence="15">
    <location>
        <begin position="294"/>
        <end position="441"/>
    </location>
</feature>
<dbReference type="CDD" id="cd00009">
    <property type="entry name" value="AAA"/>
    <property type="match status" value="1"/>
</dbReference>
<accession>A0A9P1I645</accession>
<dbReference type="GO" id="GO:0043001">
    <property type="term" value="P:Golgi to plasma membrane protein transport"/>
    <property type="evidence" value="ECO:0007669"/>
    <property type="project" value="TreeGrafter"/>
</dbReference>
<evidence type="ECO:0000313" key="17">
    <source>
        <dbReference type="EMBL" id="CAI5439004.1"/>
    </source>
</evidence>
<comment type="subcellular location">
    <subcellularLocation>
        <location evidence="1 13">Cytoplasm</location>
    </subcellularLocation>
</comment>
<dbReference type="FunFam" id="3.10.330.10:FF:000028">
    <property type="entry name" value="Vesicle-fusing ATPase"/>
    <property type="match status" value="1"/>
</dbReference>
<evidence type="ECO:0000256" key="1">
    <source>
        <dbReference type="ARBA" id="ARBA00004496"/>
    </source>
</evidence>
<dbReference type="Gene3D" id="3.40.50.300">
    <property type="entry name" value="P-loop containing nucleotide triphosphate hydrolases"/>
    <property type="match status" value="2"/>
</dbReference>
<dbReference type="FunFam" id="3.40.50.300:FF:000187">
    <property type="entry name" value="Vesicular-fusion ATPase SEC18"/>
    <property type="match status" value="1"/>
</dbReference>
<evidence type="ECO:0000256" key="10">
    <source>
        <dbReference type="ARBA" id="ARBA00022927"/>
    </source>
</evidence>
<dbReference type="OrthoDB" id="9982946at2759"/>
<evidence type="ECO:0000256" key="14">
    <source>
        <dbReference type="SAM" id="MobiDB-lite"/>
    </source>
</evidence>
<reference evidence="17" key="1">
    <citation type="submission" date="2022-11" db="EMBL/GenBank/DDBJ databases">
        <authorList>
            <person name="Kikuchi T."/>
        </authorList>
    </citation>
    <scope>NUCLEOTIDE SEQUENCE</scope>
    <source>
        <strain evidence="17">PS1010</strain>
    </source>
</reference>
<dbReference type="Gene3D" id="2.40.40.20">
    <property type="match status" value="1"/>
</dbReference>
<dbReference type="PANTHER" id="PTHR23078:SF3">
    <property type="entry name" value="VESICLE-FUSING ATPASE"/>
    <property type="match status" value="1"/>
</dbReference>
<dbReference type="SUPFAM" id="SSF52540">
    <property type="entry name" value="P-loop containing nucleoside triphosphate hydrolases"/>
    <property type="match status" value="2"/>
</dbReference>
<gene>
    <name evidence="17" type="ORF">CAMP_LOCUS1641</name>
</gene>